<protein>
    <recommendedName>
        <fullName evidence="2">ubiquitinyl hydrolase 1</fullName>
        <ecNumber evidence="2">3.4.19.12</ecNumber>
    </recommendedName>
</protein>
<keyword evidence="4" id="KW-0833">Ubl conjugation pathway</keyword>
<feature type="compositionally biased region" description="Polar residues" evidence="8">
    <location>
        <begin position="1224"/>
        <end position="1235"/>
    </location>
</feature>
<dbReference type="InterPro" id="IPR001394">
    <property type="entry name" value="Peptidase_C19_UCH"/>
</dbReference>
<feature type="region of interest" description="Disordered" evidence="8">
    <location>
        <begin position="697"/>
        <end position="730"/>
    </location>
</feature>
<dbReference type="GO" id="GO:0070628">
    <property type="term" value="F:proteasome binding"/>
    <property type="evidence" value="ECO:0007669"/>
    <property type="project" value="TreeGrafter"/>
</dbReference>
<dbReference type="InterPro" id="IPR038765">
    <property type="entry name" value="Papain-like_cys_pep_sf"/>
</dbReference>
<feature type="compositionally biased region" description="Pro residues" evidence="8">
    <location>
        <begin position="708"/>
        <end position="718"/>
    </location>
</feature>
<dbReference type="EMBL" id="JAVRRJ010000002">
    <property type="protein sequence ID" value="KAK5088046.1"/>
    <property type="molecule type" value="Genomic_DNA"/>
</dbReference>
<feature type="coiled-coil region" evidence="7">
    <location>
        <begin position="951"/>
        <end position="978"/>
    </location>
</feature>
<dbReference type="InterPro" id="IPR025305">
    <property type="entry name" value="UCH_repeat_domain"/>
</dbReference>
<dbReference type="EC" id="3.4.19.12" evidence="2"/>
<keyword evidence="3 10" id="KW-0645">Protease</keyword>
<evidence type="ECO:0000256" key="6">
    <source>
        <dbReference type="ARBA" id="ARBA00022807"/>
    </source>
</evidence>
<evidence type="ECO:0000259" key="9">
    <source>
        <dbReference type="PROSITE" id="PS50235"/>
    </source>
</evidence>
<accession>A0AAN7T228</accession>
<proteinExistence type="predicted"/>
<feature type="domain" description="USP" evidence="9">
    <location>
        <begin position="430"/>
        <end position="1069"/>
    </location>
</feature>
<dbReference type="PROSITE" id="PS00972">
    <property type="entry name" value="USP_1"/>
    <property type="match status" value="1"/>
</dbReference>
<dbReference type="GO" id="GO:0061136">
    <property type="term" value="P:regulation of proteasomal protein catabolic process"/>
    <property type="evidence" value="ECO:0007669"/>
    <property type="project" value="TreeGrafter"/>
</dbReference>
<gene>
    <name evidence="10" type="primary">UBP2</name>
    <name evidence="10" type="ORF">LTR05_002262</name>
</gene>
<feature type="region of interest" description="Disordered" evidence="8">
    <location>
        <begin position="1128"/>
        <end position="1153"/>
    </location>
</feature>
<feature type="region of interest" description="Disordered" evidence="8">
    <location>
        <begin position="1175"/>
        <end position="1235"/>
    </location>
</feature>
<keyword evidence="5 10" id="KW-0378">Hydrolase</keyword>
<feature type="compositionally biased region" description="Polar residues" evidence="8">
    <location>
        <begin position="1196"/>
        <end position="1211"/>
    </location>
</feature>
<feature type="region of interest" description="Disordered" evidence="8">
    <location>
        <begin position="597"/>
        <end position="643"/>
    </location>
</feature>
<evidence type="ECO:0000256" key="1">
    <source>
        <dbReference type="ARBA" id="ARBA00000707"/>
    </source>
</evidence>
<dbReference type="PANTHER" id="PTHR43982">
    <property type="entry name" value="UBIQUITIN CARBOXYL-TERMINAL HYDROLASE"/>
    <property type="match status" value="1"/>
</dbReference>
<dbReference type="Gene3D" id="3.90.70.10">
    <property type="entry name" value="Cysteine proteinases"/>
    <property type="match status" value="2"/>
</dbReference>
<evidence type="ECO:0000256" key="4">
    <source>
        <dbReference type="ARBA" id="ARBA00022786"/>
    </source>
</evidence>
<dbReference type="GO" id="GO:0004843">
    <property type="term" value="F:cysteine-type deubiquitinase activity"/>
    <property type="evidence" value="ECO:0007669"/>
    <property type="project" value="UniProtKB-EC"/>
</dbReference>
<feature type="region of interest" description="Disordered" evidence="8">
    <location>
        <begin position="522"/>
        <end position="563"/>
    </location>
</feature>
<sequence length="1235" mass="138535">MKWPTPLDVLVDLRAYFRNSWVRQASTAISLDNKRFVVRFGPEGQACHDVLERLGFQFKPGESWVVPQPSATDSLPLRQAHNVFLDNVEVELDVLIANGPDEEEAGLQDTTAPEPAMRQLSRVLGCQNYEQIPSSRTTQTHPLHRARPFTVLGIPENASDDLIIWAYRRQSMFEDEDPQQIAVLMTALEDIQRQRQSEKLTAQVAIERSVGRYGQQTIADAYRSLGLSPSANDGDSIILGTFQSRLFDAPAQEQEMRDALAIIGDYRKSQVLVDFARNMITTYEDALRYLDVDTNTDDSFVTSMFTTKINDNASTRDMAEKALRFIADHRNSDALRSFIAAGFQGDVQQGSMDIGEAFSLLGVEDRTLEDDTLFTVYNFRMEDDTANHGRLRQAIETIAKEKDSAFLKSKLGMPSADQSSPSKVLLSEPVGLSNIGNTCYLNSLLQALFTISAVRDIVLNFDDFKDDLQNVKTKRVGNRKVDVKEIRDSQSFVVSLAELFRQMISSPTSAVQPTQELATLTLERSHASKEEKEARRRSTLQSQRRPTLGMIDDRPVFGPVPQINLDADISQPLQSPEAMDISAEGPLLELKPSAAEDSNLELETHPRQTEIDTDNASDSTLISQDGSPKSSATTEGDKLTNGDTTELAVENVPLASAEKQVVINESLQPQATHPASTQDITKPQELVASSQEGNIEHSNQNIPKYKPPEGPPPIPPRPQPKKNVPESEPQKATLEWYARQQDVSEVLSHAIVQLSCAIRPQGTTPRGDQRDGIHDTFYGEEQKHKLHGGGTIQAPLPFQYQMIPIYNQPKDLYAAMDNSFDPEQLGSTEFYTTINSLPPILCQHLGRVIGVYENGKPIQQKLDYHVDIPSTLYMDRYLDVPEGDTLLERRQQAWQYKKELRACKARIDKLEPTDRAPVDVALNTAVTVMQHLAEVNALEKMSDLTVDASTITKMTDLAQRVREERTDLKQRITILEKQIKDSFTDAAFRKHEYKLHAAFFHRGTPLGGHYWVYIYDHVNEIWRKYNDSYVTQVTNLNEIFGNPQDDPNNPNHSTSGSPANPYFLVWARSDRISLKQGEQSIVETVKRDPVTPPPSQPPTTTTWNEIDGAITSGLPPLEDINNDENIAIRPLGTDTPQSSHHEFTGQQSQISYMPPDSIRSQEQQQQQQNFANIGSVMQQGPGPSRPVHESHDSWEEQQLNMAIQQSMQQSGEEMKGQNEAGWDNSENPNISRDVW</sequence>
<evidence type="ECO:0000256" key="5">
    <source>
        <dbReference type="ARBA" id="ARBA00022801"/>
    </source>
</evidence>
<dbReference type="InterPro" id="IPR018200">
    <property type="entry name" value="USP_CS"/>
</dbReference>
<feature type="compositionally biased region" description="Polar residues" evidence="8">
    <location>
        <begin position="614"/>
        <end position="634"/>
    </location>
</feature>
<dbReference type="InterPro" id="IPR044635">
    <property type="entry name" value="UBP14-like"/>
</dbReference>
<keyword evidence="7" id="KW-0175">Coiled coil</keyword>
<evidence type="ECO:0000256" key="8">
    <source>
        <dbReference type="SAM" id="MobiDB-lite"/>
    </source>
</evidence>
<comment type="caution">
    <text evidence="10">The sequence shown here is derived from an EMBL/GenBank/DDBJ whole genome shotgun (WGS) entry which is preliminary data.</text>
</comment>
<keyword evidence="11" id="KW-1185">Reference proteome</keyword>
<evidence type="ECO:0000313" key="11">
    <source>
        <dbReference type="Proteomes" id="UP001309876"/>
    </source>
</evidence>
<dbReference type="Pfam" id="PF00443">
    <property type="entry name" value="UCH"/>
    <property type="match status" value="2"/>
</dbReference>
<evidence type="ECO:0000256" key="3">
    <source>
        <dbReference type="ARBA" id="ARBA00022670"/>
    </source>
</evidence>
<feature type="compositionally biased region" description="Basic and acidic residues" evidence="8">
    <location>
        <begin position="523"/>
        <end position="536"/>
    </location>
</feature>
<dbReference type="Proteomes" id="UP001309876">
    <property type="component" value="Unassembled WGS sequence"/>
</dbReference>
<feature type="compositionally biased region" description="Polar residues" evidence="8">
    <location>
        <begin position="1134"/>
        <end position="1151"/>
    </location>
</feature>
<organism evidence="10 11">
    <name type="scientific">Lithohypha guttulata</name>
    <dbReference type="NCBI Taxonomy" id="1690604"/>
    <lineage>
        <taxon>Eukaryota</taxon>
        <taxon>Fungi</taxon>
        <taxon>Dikarya</taxon>
        <taxon>Ascomycota</taxon>
        <taxon>Pezizomycotina</taxon>
        <taxon>Eurotiomycetes</taxon>
        <taxon>Chaetothyriomycetidae</taxon>
        <taxon>Chaetothyriales</taxon>
        <taxon>Trichomeriaceae</taxon>
        <taxon>Lithohypha</taxon>
    </lineage>
</organism>
<dbReference type="AlphaFoldDB" id="A0AAN7T228"/>
<dbReference type="GO" id="GO:0043161">
    <property type="term" value="P:proteasome-mediated ubiquitin-dependent protein catabolic process"/>
    <property type="evidence" value="ECO:0007669"/>
    <property type="project" value="InterPro"/>
</dbReference>
<dbReference type="PANTHER" id="PTHR43982:SF6">
    <property type="entry name" value="UBIQUITIN CARBOXYL-TERMINAL HYDROLASE 2-RELATED"/>
    <property type="match status" value="1"/>
</dbReference>
<dbReference type="PROSITE" id="PS50235">
    <property type="entry name" value="USP_3"/>
    <property type="match status" value="1"/>
</dbReference>
<evidence type="ECO:0000256" key="2">
    <source>
        <dbReference type="ARBA" id="ARBA00012759"/>
    </source>
</evidence>
<reference evidence="10 11" key="1">
    <citation type="submission" date="2023-08" db="EMBL/GenBank/DDBJ databases">
        <title>Black Yeasts Isolated from many extreme environments.</title>
        <authorList>
            <person name="Coleine C."/>
            <person name="Stajich J.E."/>
            <person name="Selbmann L."/>
        </authorList>
    </citation>
    <scope>NUCLEOTIDE SEQUENCE [LARGE SCALE GENOMIC DNA]</scope>
    <source>
        <strain evidence="10 11">CCFEE 5910</strain>
    </source>
</reference>
<dbReference type="SUPFAM" id="SSF54001">
    <property type="entry name" value="Cysteine proteinases"/>
    <property type="match status" value="1"/>
</dbReference>
<dbReference type="Pfam" id="PF13446">
    <property type="entry name" value="RPT"/>
    <property type="match status" value="4"/>
</dbReference>
<keyword evidence="6" id="KW-0788">Thiol protease</keyword>
<evidence type="ECO:0000313" key="10">
    <source>
        <dbReference type="EMBL" id="KAK5088046.1"/>
    </source>
</evidence>
<dbReference type="InterPro" id="IPR028889">
    <property type="entry name" value="USP"/>
</dbReference>
<comment type="catalytic activity">
    <reaction evidence="1">
        <text>Thiol-dependent hydrolysis of ester, thioester, amide, peptide and isopeptide bonds formed by the C-terminal Gly of ubiquitin (a 76-residue protein attached to proteins as an intracellular targeting signal).</text>
        <dbReference type="EC" id="3.4.19.12"/>
    </reaction>
</comment>
<evidence type="ECO:0000256" key="7">
    <source>
        <dbReference type="SAM" id="Coils"/>
    </source>
</evidence>
<name>A0AAN7T228_9EURO</name>
<dbReference type="GO" id="GO:0016579">
    <property type="term" value="P:protein deubiquitination"/>
    <property type="evidence" value="ECO:0007669"/>
    <property type="project" value="InterPro"/>
</dbReference>